<feature type="domain" description="Helicase ATP-binding" evidence="7">
    <location>
        <begin position="1"/>
        <end position="130"/>
    </location>
</feature>
<proteinExistence type="inferred from homology"/>
<keyword evidence="10" id="KW-1185">Reference proteome</keyword>
<evidence type="ECO:0000313" key="10">
    <source>
        <dbReference type="Proteomes" id="UP001189429"/>
    </source>
</evidence>
<feature type="compositionally biased region" description="Low complexity" evidence="6">
    <location>
        <begin position="378"/>
        <end position="396"/>
    </location>
</feature>
<dbReference type="SMART" id="SM00490">
    <property type="entry name" value="HELICc"/>
    <property type="match status" value="1"/>
</dbReference>
<dbReference type="PROSITE" id="PS51192">
    <property type="entry name" value="HELICASE_ATP_BIND_1"/>
    <property type="match status" value="1"/>
</dbReference>
<feature type="domain" description="Helicase C-terminal" evidence="8">
    <location>
        <begin position="141"/>
        <end position="313"/>
    </location>
</feature>
<evidence type="ECO:0000256" key="3">
    <source>
        <dbReference type="ARBA" id="ARBA00022806"/>
    </source>
</evidence>
<dbReference type="PROSITE" id="PS00039">
    <property type="entry name" value="DEAD_ATP_HELICASE"/>
    <property type="match status" value="1"/>
</dbReference>
<dbReference type="InterPro" id="IPR001650">
    <property type="entry name" value="Helicase_C-like"/>
</dbReference>
<accession>A0ABN9V1W5</accession>
<protein>
    <recommendedName>
        <fullName evidence="11">RNA helicase</fullName>
    </recommendedName>
</protein>
<feature type="non-terminal residue" evidence="9">
    <location>
        <position position="1"/>
    </location>
</feature>
<dbReference type="SMART" id="SM00487">
    <property type="entry name" value="DEXDc"/>
    <property type="match status" value="1"/>
</dbReference>
<comment type="caution">
    <text evidence="9">The sequence shown here is derived from an EMBL/GenBank/DDBJ whole genome shotgun (WGS) entry which is preliminary data.</text>
</comment>
<dbReference type="SUPFAM" id="SSF52540">
    <property type="entry name" value="P-loop containing nucleoside triphosphate hydrolases"/>
    <property type="match status" value="1"/>
</dbReference>
<sequence length="471" mass="52931">ALVLIPTRELAVQCHAMLRDLSKYTMVTSQLVAGGFVDQSGSLRQQPDIVVATPGRMLDHLLNSHSVHMELLEIVIFDEADRLLELGFRNECLQVLQRCSKGRQTMLFSATLNASVEDLAALALVKPVRVHANPVNRVAETLEQEFVKAPSEELREAVLLSLCARNYTHGVIVFCATRQAAHRLAIIFGLCGWRFAEIHGNLPQGDRVKALQAFQRKEADFLLATDLAARGLDLCNVETVVNFHLPLDVARYIHRVGRTARMGRAGRAVTVYTPEEYMKVKKLGRQCCSKVKSKVLKRTVAAEAVQQWASKIKGFEADVDAIRQDESLERELRLADMLSDKSENMQRHKEEIRARPAKTWIMTNREKKDVKKAESERAQATAAELEAPEAPEAPAGKKGKKGRRKDGAPPVDPEERARQRRREQLLRKKQAAKAEREQEDRKVRASARRARKKERGQEGAASAAPKRGRKR</sequence>
<comment type="similarity">
    <text evidence="5">Belongs to the DEAD box helicase family.</text>
</comment>
<dbReference type="Pfam" id="PF00271">
    <property type="entry name" value="Helicase_C"/>
    <property type="match status" value="1"/>
</dbReference>
<reference evidence="9" key="1">
    <citation type="submission" date="2023-10" db="EMBL/GenBank/DDBJ databases">
        <authorList>
            <person name="Chen Y."/>
            <person name="Shah S."/>
            <person name="Dougan E. K."/>
            <person name="Thang M."/>
            <person name="Chan C."/>
        </authorList>
    </citation>
    <scope>NUCLEOTIDE SEQUENCE [LARGE SCALE GENOMIC DNA]</scope>
</reference>
<dbReference type="Gene3D" id="3.40.50.300">
    <property type="entry name" value="P-loop containing nucleotide triphosphate hydrolases"/>
    <property type="match status" value="2"/>
</dbReference>
<evidence type="ECO:0000256" key="2">
    <source>
        <dbReference type="ARBA" id="ARBA00022801"/>
    </source>
</evidence>
<evidence type="ECO:0000256" key="5">
    <source>
        <dbReference type="RuleBase" id="RU000492"/>
    </source>
</evidence>
<keyword evidence="3 5" id="KW-0347">Helicase</keyword>
<dbReference type="PANTHER" id="PTHR47959">
    <property type="entry name" value="ATP-DEPENDENT RNA HELICASE RHLE-RELATED"/>
    <property type="match status" value="1"/>
</dbReference>
<keyword evidence="1 5" id="KW-0547">Nucleotide-binding</keyword>
<organism evidence="9 10">
    <name type="scientific">Prorocentrum cordatum</name>
    <dbReference type="NCBI Taxonomy" id="2364126"/>
    <lineage>
        <taxon>Eukaryota</taxon>
        <taxon>Sar</taxon>
        <taxon>Alveolata</taxon>
        <taxon>Dinophyceae</taxon>
        <taxon>Prorocentrales</taxon>
        <taxon>Prorocentraceae</taxon>
        <taxon>Prorocentrum</taxon>
    </lineage>
</organism>
<dbReference type="Pfam" id="PF00270">
    <property type="entry name" value="DEAD"/>
    <property type="match status" value="1"/>
</dbReference>
<dbReference type="PROSITE" id="PS51194">
    <property type="entry name" value="HELICASE_CTER"/>
    <property type="match status" value="1"/>
</dbReference>
<feature type="region of interest" description="Disordered" evidence="6">
    <location>
        <begin position="363"/>
        <end position="471"/>
    </location>
</feature>
<dbReference type="Proteomes" id="UP001189429">
    <property type="component" value="Unassembled WGS sequence"/>
</dbReference>
<dbReference type="PANTHER" id="PTHR47959:SF14">
    <property type="entry name" value="DEAD-BOX ATP-DEPENDENT RNA HELICASE 28"/>
    <property type="match status" value="1"/>
</dbReference>
<dbReference type="EMBL" id="CAUYUJ010016568">
    <property type="protein sequence ID" value="CAK0866742.1"/>
    <property type="molecule type" value="Genomic_DNA"/>
</dbReference>
<feature type="compositionally biased region" description="Basic residues" evidence="6">
    <location>
        <begin position="444"/>
        <end position="454"/>
    </location>
</feature>
<dbReference type="InterPro" id="IPR027417">
    <property type="entry name" value="P-loop_NTPase"/>
</dbReference>
<feature type="compositionally biased region" description="Basic and acidic residues" evidence="6">
    <location>
        <begin position="413"/>
        <end position="443"/>
    </location>
</feature>
<evidence type="ECO:0000256" key="4">
    <source>
        <dbReference type="ARBA" id="ARBA00022840"/>
    </source>
</evidence>
<dbReference type="InterPro" id="IPR000629">
    <property type="entry name" value="RNA-helicase_DEAD-box_CS"/>
</dbReference>
<evidence type="ECO:0008006" key="11">
    <source>
        <dbReference type="Google" id="ProtNLM"/>
    </source>
</evidence>
<keyword evidence="2 5" id="KW-0378">Hydrolase</keyword>
<dbReference type="CDD" id="cd18787">
    <property type="entry name" value="SF2_C_DEAD"/>
    <property type="match status" value="1"/>
</dbReference>
<evidence type="ECO:0000256" key="1">
    <source>
        <dbReference type="ARBA" id="ARBA00022741"/>
    </source>
</evidence>
<keyword evidence="4 5" id="KW-0067">ATP-binding</keyword>
<gene>
    <name evidence="9" type="ORF">PCOR1329_LOCUS53847</name>
</gene>
<evidence type="ECO:0000259" key="8">
    <source>
        <dbReference type="PROSITE" id="PS51194"/>
    </source>
</evidence>
<dbReference type="InterPro" id="IPR014001">
    <property type="entry name" value="Helicase_ATP-bd"/>
</dbReference>
<evidence type="ECO:0000256" key="6">
    <source>
        <dbReference type="SAM" id="MobiDB-lite"/>
    </source>
</evidence>
<name>A0ABN9V1W5_9DINO</name>
<evidence type="ECO:0000313" key="9">
    <source>
        <dbReference type="EMBL" id="CAK0866742.1"/>
    </source>
</evidence>
<feature type="compositionally biased region" description="Basic and acidic residues" evidence="6">
    <location>
        <begin position="364"/>
        <end position="377"/>
    </location>
</feature>
<dbReference type="InterPro" id="IPR050079">
    <property type="entry name" value="DEAD_box_RNA_helicase"/>
</dbReference>
<evidence type="ECO:0000259" key="7">
    <source>
        <dbReference type="PROSITE" id="PS51192"/>
    </source>
</evidence>
<dbReference type="InterPro" id="IPR011545">
    <property type="entry name" value="DEAD/DEAH_box_helicase_dom"/>
</dbReference>